<evidence type="ECO:0000256" key="9">
    <source>
        <dbReference type="ARBA" id="ARBA00022859"/>
    </source>
</evidence>
<evidence type="ECO:0000256" key="8">
    <source>
        <dbReference type="ARBA" id="ARBA00022837"/>
    </source>
</evidence>
<feature type="domain" description="C-type lectin" evidence="19">
    <location>
        <begin position="149"/>
        <end position="260"/>
    </location>
</feature>
<evidence type="ECO:0000256" key="14">
    <source>
        <dbReference type="ARBA" id="ARBA00023153"/>
    </source>
</evidence>
<evidence type="ECO:0000256" key="6">
    <source>
        <dbReference type="ARBA" id="ARBA00022734"/>
    </source>
</evidence>
<dbReference type="Gene3D" id="3.10.100.10">
    <property type="entry name" value="Mannose-Binding Protein A, subunit A"/>
    <property type="match status" value="1"/>
</dbReference>
<feature type="chain" id="PRO_5044664551" description="Mannose-binding protein C" evidence="18">
    <location>
        <begin position="36"/>
        <end position="263"/>
    </location>
</feature>
<dbReference type="RefSeq" id="XP_019486004.1">
    <property type="nucleotide sequence ID" value="XM_019630459.1"/>
</dbReference>
<evidence type="ECO:0000256" key="11">
    <source>
        <dbReference type="ARBA" id="ARBA00023035"/>
    </source>
</evidence>
<keyword evidence="4" id="KW-0399">Innate immunity</keyword>
<dbReference type="AlphaFoldDB" id="A0A8B7QB57"/>
<evidence type="ECO:0000256" key="15">
    <source>
        <dbReference type="ARBA" id="ARBA00023157"/>
    </source>
</evidence>
<proteinExistence type="predicted"/>
<gene>
    <name evidence="21 22" type="primary">MBL2</name>
</gene>
<feature type="signal peptide" evidence="18">
    <location>
        <begin position="1"/>
        <end position="35"/>
    </location>
</feature>
<dbReference type="GeneID" id="109375218"/>
<reference evidence="21 22" key="1">
    <citation type="submission" date="2025-04" db="UniProtKB">
        <authorList>
            <consortium name="RefSeq"/>
        </authorList>
    </citation>
    <scope>IDENTIFICATION</scope>
    <source>
        <tissue evidence="21 22">Muscle</tissue>
    </source>
</reference>
<dbReference type="GO" id="GO:0005581">
    <property type="term" value="C:collagen trimer"/>
    <property type="evidence" value="ECO:0007669"/>
    <property type="project" value="UniProtKB-KW"/>
</dbReference>
<dbReference type="Pfam" id="PF01391">
    <property type="entry name" value="Collagen"/>
    <property type="match status" value="1"/>
</dbReference>
<evidence type="ECO:0000256" key="16">
    <source>
        <dbReference type="ARBA" id="ARBA00023278"/>
    </source>
</evidence>
<evidence type="ECO:0000256" key="4">
    <source>
        <dbReference type="ARBA" id="ARBA00022588"/>
    </source>
</evidence>
<protein>
    <recommendedName>
        <fullName evidence="2">Mannose-binding protein C</fullName>
    </recommendedName>
</protein>
<keyword evidence="13" id="KW-0176">Collagen</keyword>
<dbReference type="CTD" id="4153"/>
<dbReference type="GO" id="GO:0006958">
    <property type="term" value="P:complement activation, classical pathway"/>
    <property type="evidence" value="ECO:0007669"/>
    <property type="project" value="UniProtKB-KW"/>
</dbReference>
<dbReference type="PROSITE" id="PS00615">
    <property type="entry name" value="C_TYPE_LECTIN_1"/>
    <property type="match status" value="1"/>
</dbReference>
<keyword evidence="10" id="KW-0180">Complement pathway</keyword>
<dbReference type="InterPro" id="IPR016187">
    <property type="entry name" value="CTDL_fold"/>
</dbReference>
<keyword evidence="12" id="KW-0175">Coiled coil</keyword>
<dbReference type="Pfam" id="PF00059">
    <property type="entry name" value="Lectin_C"/>
    <property type="match status" value="1"/>
</dbReference>
<feature type="region of interest" description="Disordered" evidence="17">
    <location>
        <begin position="59"/>
        <end position="113"/>
    </location>
</feature>
<evidence type="ECO:0000256" key="10">
    <source>
        <dbReference type="ARBA" id="ARBA00022875"/>
    </source>
</evidence>
<dbReference type="Proteomes" id="UP000694851">
    <property type="component" value="Unplaced"/>
</dbReference>
<evidence type="ECO:0000313" key="22">
    <source>
        <dbReference type="RefSeq" id="XP_019486005.1"/>
    </source>
</evidence>
<dbReference type="InterPro" id="IPR008160">
    <property type="entry name" value="Collagen"/>
</dbReference>
<keyword evidence="6" id="KW-0430">Lectin</keyword>
<dbReference type="OrthoDB" id="10255512at2759"/>
<evidence type="ECO:0000256" key="3">
    <source>
        <dbReference type="ARBA" id="ARBA00022525"/>
    </source>
</evidence>
<evidence type="ECO:0000313" key="20">
    <source>
        <dbReference type="Proteomes" id="UP000694851"/>
    </source>
</evidence>
<feature type="compositionally biased region" description="Basic and acidic residues" evidence="17">
    <location>
        <begin position="64"/>
        <end position="76"/>
    </location>
</feature>
<accession>A0A8B7QB57</accession>
<keyword evidence="9" id="KW-0391">Immunity</keyword>
<dbReference type="SUPFAM" id="SSF56436">
    <property type="entry name" value="C-type lectin-like"/>
    <property type="match status" value="1"/>
</dbReference>
<keyword evidence="7" id="KW-0677">Repeat</keyword>
<evidence type="ECO:0000256" key="5">
    <source>
        <dbReference type="ARBA" id="ARBA00022729"/>
    </source>
</evidence>
<dbReference type="GO" id="GO:0005615">
    <property type="term" value="C:extracellular space"/>
    <property type="evidence" value="ECO:0007669"/>
    <property type="project" value="UniProtKB-ARBA"/>
</dbReference>
<keyword evidence="15" id="KW-1015">Disulfide bond</keyword>
<dbReference type="GO" id="GO:0005537">
    <property type="term" value="F:D-mannose binding"/>
    <property type="evidence" value="ECO:0007669"/>
    <property type="project" value="UniProtKB-KW"/>
</dbReference>
<keyword evidence="14" id="KW-1018">Complement activation lectin pathway</keyword>
<keyword evidence="11" id="KW-0465">Mannose-binding</keyword>
<dbReference type="InterPro" id="IPR051077">
    <property type="entry name" value="Ca-dependent_lectin"/>
</dbReference>
<evidence type="ECO:0000256" key="17">
    <source>
        <dbReference type="SAM" id="MobiDB-lite"/>
    </source>
</evidence>
<dbReference type="InterPro" id="IPR001304">
    <property type="entry name" value="C-type_lectin-like"/>
</dbReference>
<name>A0A8B7QB57_HIPAR</name>
<evidence type="ECO:0000259" key="19">
    <source>
        <dbReference type="PROSITE" id="PS50041"/>
    </source>
</evidence>
<keyword evidence="16" id="KW-0379">Hydroxylation</keyword>
<dbReference type="GO" id="GO:0005771">
    <property type="term" value="C:multivesicular body"/>
    <property type="evidence" value="ECO:0007669"/>
    <property type="project" value="TreeGrafter"/>
</dbReference>
<keyword evidence="20" id="KW-1185">Reference proteome</keyword>
<keyword evidence="3" id="KW-0964">Secreted</keyword>
<keyword evidence="5 18" id="KW-0732">Signal</keyword>
<evidence type="ECO:0000256" key="1">
    <source>
        <dbReference type="ARBA" id="ARBA00004613"/>
    </source>
</evidence>
<dbReference type="RefSeq" id="XP_019486005.1">
    <property type="nucleotide sequence ID" value="XM_019630460.1"/>
</dbReference>
<dbReference type="PROSITE" id="PS50041">
    <property type="entry name" value="C_TYPE_LECTIN_2"/>
    <property type="match status" value="1"/>
</dbReference>
<dbReference type="PANTHER" id="PTHR24024:SF34">
    <property type="entry name" value="MANNOSE-BINDING PROTEIN C"/>
    <property type="match status" value="1"/>
</dbReference>
<comment type="subcellular location">
    <subcellularLocation>
        <location evidence="1">Secreted</location>
    </subcellularLocation>
</comment>
<dbReference type="GO" id="GO:0001867">
    <property type="term" value="P:complement activation, lectin pathway"/>
    <property type="evidence" value="ECO:0007669"/>
    <property type="project" value="UniProtKB-KW"/>
</dbReference>
<evidence type="ECO:0000256" key="7">
    <source>
        <dbReference type="ARBA" id="ARBA00022737"/>
    </source>
</evidence>
<sequence>MVDPSLHHLCSVQVRTMSLFPSLSVLLLSVVTASCSETEPYDNLPKTCPVITCGSPGINGFPGKDGRDGAKGEKGEPGQGLRGLQGPPGKSGPQGIHGFPGSPGIAGQKGDPGTCPVCDSDLAASEREDLRSELDRIKKWFIFSQGKQVGKKLFLASGKLMPFAEVKALCAEVQGSVATPLDERENKAIQNMAAGGAFLGITDVETEGHFVDLMGRPVTYQNWNSNEPNNADSGEDCVIILRGGKWNDVSCSSSSFAVCEFPV</sequence>
<evidence type="ECO:0000256" key="2">
    <source>
        <dbReference type="ARBA" id="ARBA00021805"/>
    </source>
</evidence>
<evidence type="ECO:0000256" key="18">
    <source>
        <dbReference type="SAM" id="SignalP"/>
    </source>
</evidence>
<dbReference type="InterPro" id="IPR018378">
    <property type="entry name" value="C-type_lectin_CS"/>
</dbReference>
<dbReference type="FunFam" id="3.10.100.10:FF:000088">
    <property type="entry name" value="Mannose-binding protein A"/>
    <property type="match status" value="1"/>
</dbReference>
<dbReference type="InterPro" id="IPR016186">
    <property type="entry name" value="C-type_lectin-like/link_sf"/>
</dbReference>
<evidence type="ECO:0000256" key="13">
    <source>
        <dbReference type="ARBA" id="ARBA00023119"/>
    </source>
</evidence>
<dbReference type="KEGG" id="hai:109375218"/>
<dbReference type="PANTHER" id="PTHR24024">
    <property type="entry name" value="PULMONARY SURFACTANT-ASSOCIATED PROTEIN A"/>
    <property type="match status" value="1"/>
</dbReference>
<organism evidence="20 21">
    <name type="scientific">Hipposideros armiger</name>
    <name type="common">Great Himalayan leaf-nosed bat</name>
    <dbReference type="NCBI Taxonomy" id="186990"/>
    <lineage>
        <taxon>Eukaryota</taxon>
        <taxon>Metazoa</taxon>
        <taxon>Chordata</taxon>
        <taxon>Craniata</taxon>
        <taxon>Vertebrata</taxon>
        <taxon>Euteleostomi</taxon>
        <taxon>Mammalia</taxon>
        <taxon>Eutheria</taxon>
        <taxon>Laurasiatheria</taxon>
        <taxon>Chiroptera</taxon>
        <taxon>Yinpterochiroptera</taxon>
        <taxon>Rhinolophoidea</taxon>
        <taxon>Hipposideridae</taxon>
        <taxon>Hipposideros</taxon>
    </lineage>
</organism>
<evidence type="ECO:0000256" key="12">
    <source>
        <dbReference type="ARBA" id="ARBA00023054"/>
    </source>
</evidence>
<evidence type="ECO:0000313" key="21">
    <source>
        <dbReference type="RefSeq" id="XP_019486004.1"/>
    </source>
</evidence>
<dbReference type="SMART" id="SM00034">
    <property type="entry name" value="CLECT"/>
    <property type="match status" value="1"/>
</dbReference>
<keyword evidence="8" id="KW-0106">Calcium</keyword>